<dbReference type="Proteomes" id="UP000031338">
    <property type="component" value="Unassembled WGS sequence"/>
</dbReference>
<evidence type="ECO:0000313" key="2">
    <source>
        <dbReference type="EMBL" id="KHS49687.1"/>
    </source>
</evidence>
<accession>A0A0B9A2X4</accession>
<dbReference type="Pfam" id="PF12487">
    <property type="entry name" value="DUF3703"/>
    <property type="match status" value="1"/>
</dbReference>
<gene>
    <name evidence="1" type="ORF">NJ75_00168</name>
    <name evidence="2" type="ORF">NJ75_00390</name>
</gene>
<dbReference type="EMBL" id="JRVC01000001">
    <property type="protein sequence ID" value="KHS49465.1"/>
    <property type="molecule type" value="Genomic_DNA"/>
</dbReference>
<evidence type="ECO:0008006" key="4">
    <source>
        <dbReference type="Google" id="ProtNLM"/>
    </source>
</evidence>
<dbReference type="Gene3D" id="3.30.530.20">
    <property type="match status" value="1"/>
</dbReference>
<name>A0A0B9A2X4_9SPHN</name>
<protein>
    <recommendedName>
        <fullName evidence="4">DUF3703 domain-containing protein</fullName>
    </recommendedName>
</protein>
<dbReference type="STRING" id="48936.NJ75_00168"/>
<organism evidence="2 3">
    <name type="scientific">Novosphingobium subterraneum</name>
    <dbReference type="NCBI Taxonomy" id="48936"/>
    <lineage>
        <taxon>Bacteria</taxon>
        <taxon>Pseudomonadati</taxon>
        <taxon>Pseudomonadota</taxon>
        <taxon>Alphaproteobacteria</taxon>
        <taxon>Sphingomonadales</taxon>
        <taxon>Sphingomonadaceae</taxon>
        <taxon>Novosphingobium</taxon>
    </lineage>
</organism>
<dbReference type="PATRIC" id="fig|48936.3.peg.171"/>
<dbReference type="AlphaFoldDB" id="A0A0B9A2X4"/>
<sequence>MKVSRSTHIALKPETVWAEVQTARLLQHIAWPLVRFIPVDDAAFDRFRPGERYEVKLRLLGIIPFGTQWIVTSQHEAAGTEWPKRLRDDGYSHLITRWDHWITVAPYRSGGTHYTDEVEVSAGLLTPLIWAFAQIFYWHRQGRWRELARSLSARRVIAAEMAAYRSAEALGNHGLAWRHLERVHIIAQPFWGLHLAIHGAMFSLAIRQRDWSEALGQIFRLLLAPIGALTGKLPIGNTGRSTVSAFQPMPIPPDLLELLQDGIGK</sequence>
<reference evidence="2 3" key="1">
    <citation type="submission" date="2014-10" db="EMBL/GenBank/DDBJ databases">
        <title>Draft genome sequence of Novosphingobium subterraneum DSM 12447.</title>
        <authorList>
            <person name="Gan H.M."/>
            <person name="Gan H.Y."/>
            <person name="Savka M.A."/>
        </authorList>
    </citation>
    <scope>NUCLEOTIDE SEQUENCE [LARGE SCALE GENOMIC DNA]</scope>
    <source>
        <strain evidence="2 3">DSM 12447</strain>
    </source>
</reference>
<dbReference type="SUPFAM" id="SSF55961">
    <property type="entry name" value="Bet v1-like"/>
    <property type="match status" value="1"/>
</dbReference>
<keyword evidence="3" id="KW-1185">Reference proteome</keyword>
<dbReference type="InterPro" id="IPR022172">
    <property type="entry name" value="DUF3703"/>
</dbReference>
<evidence type="ECO:0000313" key="1">
    <source>
        <dbReference type="EMBL" id="KHS49465.1"/>
    </source>
</evidence>
<dbReference type="InterPro" id="IPR023393">
    <property type="entry name" value="START-like_dom_sf"/>
</dbReference>
<evidence type="ECO:0000313" key="3">
    <source>
        <dbReference type="Proteomes" id="UP000031338"/>
    </source>
</evidence>
<proteinExistence type="predicted"/>
<comment type="caution">
    <text evidence="2">The sequence shown here is derived from an EMBL/GenBank/DDBJ whole genome shotgun (WGS) entry which is preliminary data.</text>
</comment>
<dbReference type="EMBL" id="JRVC01000001">
    <property type="protein sequence ID" value="KHS49687.1"/>
    <property type="molecule type" value="Genomic_DNA"/>
</dbReference>
<dbReference type="RefSeq" id="WP_082013220.1">
    <property type="nucleotide sequence ID" value="NZ_JRVC01000001.1"/>
</dbReference>